<dbReference type="Ensembl" id="ENSOSUT00000014186.1">
    <property type="protein sequence ID" value="ENSOSUP00000013724.1"/>
    <property type="gene ID" value="ENSOSUG00000009815.1"/>
</dbReference>
<dbReference type="Pfam" id="PF00068">
    <property type="entry name" value="Phospholip_A2_1"/>
    <property type="match status" value="1"/>
</dbReference>
<dbReference type="PRINTS" id="PR00389">
    <property type="entry name" value="PHPHLIPASEA2"/>
</dbReference>
<dbReference type="AlphaFoldDB" id="A0A8C8AZX2"/>
<feature type="binding site" evidence="5">
    <location>
        <position position="41"/>
    </location>
    <ligand>
        <name>Ca(2+)</name>
        <dbReference type="ChEBI" id="CHEBI:29108"/>
    </ligand>
</feature>
<evidence type="ECO:0000313" key="11">
    <source>
        <dbReference type="Proteomes" id="UP000694552"/>
    </source>
</evidence>
<evidence type="ECO:0000256" key="1">
    <source>
        <dbReference type="ARBA" id="ARBA00004613"/>
    </source>
</evidence>
<dbReference type="GO" id="GO:0005543">
    <property type="term" value="F:phospholipid binding"/>
    <property type="evidence" value="ECO:0007669"/>
    <property type="project" value="TreeGrafter"/>
</dbReference>
<dbReference type="FunFam" id="1.20.90.10:FF:000001">
    <property type="entry name" value="Basic phospholipase A2 homolog"/>
    <property type="match status" value="1"/>
</dbReference>
<evidence type="ECO:0000256" key="5">
    <source>
        <dbReference type="PIRSR" id="PIRSR601211-2"/>
    </source>
</evidence>
<evidence type="ECO:0000256" key="4">
    <source>
        <dbReference type="PIRSR" id="PIRSR601211-1"/>
    </source>
</evidence>
<keyword evidence="2 8" id="KW-0964">Secreted</keyword>
<evidence type="ECO:0000256" key="3">
    <source>
        <dbReference type="ARBA" id="ARBA00023157"/>
    </source>
</evidence>
<dbReference type="Proteomes" id="UP000694552">
    <property type="component" value="Unplaced"/>
</dbReference>
<comment type="subcellular location">
    <subcellularLocation>
        <location evidence="1 8">Secreted</location>
    </subcellularLocation>
</comment>
<evidence type="ECO:0000313" key="10">
    <source>
        <dbReference type="Ensembl" id="ENSOSUP00000013724.1"/>
    </source>
</evidence>
<evidence type="ECO:0000256" key="6">
    <source>
        <dbReference type="PIRSR" id="PIRSR601211-3"/>
    </source>
</evidence>
<feature type="disulfide bond" evidence="6">
    <location>
        <begin position="57"/>
        <end position="111"/>
    </location>
</feature>
<feature type="active site" evidence="4">
    <location>
        <position position="105"/>
    </location>
</feature>
<protein>
    <recommendedName>
        <fullName evidence="8">Phospholipase A2</fullName>
        <ecNumber evidence="8">3.1.1.4</ecNumber>
    </recommendedName>
</protein>
<dbReference type="InterPro" id="IPR001211">
    <property type="entry name" value="PLA2"/>
</dbReference>
<feature type="binding site" evidence="5">
    <location>
        <position position="45"/>
    </location>
    <ligand>
        <name>Ca(2+)</name>
        <dbReference type="ChEBI" id="CHEBI:29108"/>
    </ligand>
</feature>
<comment type="catalytic activity">
    <reaction evidence="8">
        <text>a 1,2-diacyl-sn-glycero-3-phosphocholine + H2O = a 1-acyl-sn-glycero-3-phosphocholine + a fatty acid + H(+)</text>
        <dbReference type="Rhea" id="RHEA:15801"/>
        <dbReference type="ChEBI" id="CHEBI:15377"/>
        <dbReference type="ChEBI" id="CHEBI:15378"/>
        <dbReference type="ChEBI" id="CHEBI:28868"/>
        <dbReference type="ChEBI" id="CHEBI:57643"/>
        <dbReference type="ChEBI" id="CHEBI:58168"/>
        <dbReference type="EC" id="3.1.1.4"/>
    </reaction>
</comment>
<dbReference type="CDD" id="cd00125">
    <property type="entry name" value="PLA2c"/>
    <property type="match status" value="1"/>
</dbReference>
<proteinExistence type="inferred from homology"/>
<feature type="domain" description="Phospholipase A2-like central" evidence="9">
    <location>
        <begin position="15"/>
        <end position="132"/>
    </location>
</feature>
<dbReference type="PROSITE" id="PS00118">
    <property type="entry name" value="PA2_HIS"/>
    <property type="match status" value="1"/>
</dbReference>
<keyword evidence="3 6" id="KW-1015">Disulfide bond</keyword>
<dbReference type="GO" id="GO:0005509">
    <property type="term" value="F:calcium ion binding"/>
    <property type="evidence" value="ECO:0007669"/>
    <property type="project" value="InterPro"/>
</dbReference>
<keyword evidence="5" id="KW-0479">Metal-binding</keyword>
<reference evidence="10" key="2">
    <citation type="submission" date="2025-09" db="UniProtKB">
        <authorList>
            <consortium name="Ensembl"/>
        </authorList>
    </citation>
    <scope>IDENTIFICATION</scope>
</reference>
<dbReference type="GO" id="GO:0006644">
    <property type="term" value="P:phospholipid metabolic process"/>
    <property type="evidence" value="ECO:0007669"/>
    <property type="project" value="InterPro"/>
</dbReference>
<dbReference type="EC" id="3.1.1.4" evidence="8"/>
<keyword evidence="11" id="KW-1185">Reference proteome</keyword>
<reference evidence="10" key="1">
    <citation type="submission" date="2025-08" db="UniProtKB">
        <authorList>
            <consortium name="Ensembl"/>
        </authorList>
    </citation>
    <scope>IDENTIFICATION</scope>
</reference>
<keyword evidence="8" id="KW-0378">Hydrolase</keyword>
<dbReference type="InterPro" id="IPR033113">
    <property type="entry name" value="PLA2_histidine"/>
</dbReference>
<dbReference type="SMART" id="SM00085">
    <property type="entry name" value="PA2c"/>
    <property type="match status" value="1"/>
</dbReference>
<dbReference type="SUPFAM" id="SSF48619">
    <property type="entry name" value="Phospholipase A2, PLA2"/>
    <property type="match status" value="1"/>
</dbReference>
<organism evidence="10 11">
    <name type="scientific">Otus sunia</name>
    <name type="common">Oriental scops-owl</name>
    <dbReference type="NCBI Taxonomy" id="257818"/>
    <lineage>
        <taxon>Eukaryota</taxon>
        <taxon>Metazoa</taxon>
        <taxon>Chordata</taxon>
        <taxon>Craniata</taxon>
        <taxon>Vertebrata</taxon>
        <taxon>Euteleostomi</taxon>
        <taxon>Archelosauria</taxon>
        <taxon>Archosauria</taxon>
        <taxon>Dinosauria</taxon>
        <taxon>Saurischia</taxon>
        <taxon>Theropoda</taxon>
        <taxon>Coelurosauria</taxon>
        <taxon>Aves</taxon>
        <taxon>Neognathae</taxon>
        <taxon>Neoaves</taxon>
        <taxon>Telluraves</taxon>
        <taxon>Strigiformes</taxon>
        <taxon>Strigidae</taxon>
        <taxon>Otus</taxon>
    </lineage>
</organism>
<dbReference type="GO" id="GO:0005576">
    <property type="term" value="C:extracellular region"/>
    <property type="evidence" value="ECO:0007669"/>
    <property type="project" value="UniProtKB-SubCell"/>
</dbReference>
<dbReference type="GO" id="GO:0016042">
    <property type="term" value="P:lipid catabolic process"/>
    <property type="evidence" value="ECO:0007669"/>
    <property type="project" value="InterPro"/>
</dbReference>
<evidence type="ECO:0000256" key="7">
    <source>
        <dbReference type="RuleBase" id="RU003654"/>
    </source>
</evidence>
<dbReference type="PANTHER" id="PTHR11716">
    <property type="entry name" value="PHOSPHOLIPASE A2 FAMILY MEMBER"/>
    <property type="match status" value="1"/>
</dbReference>
<evidence type="ECO:0000256" key="2">
    <source>
        <dbReference type="ARBA" id="ARBA00022525"/>
    </source>
</evidence>
<feature type="disulfide bond" evidence="6">
    <location>
        <begin position="73"/>
        <end position="97"/>
    </location>
</feature>
<keyword evidence="8" id="KW-0443">Lipid metabolism</keyword>
<comment type="similarity">
    <text evidence="7">Belongs to the phospholipase A2 family.</text>
</comment>
<feature type="active site" evidence="4">
    <location>
        <position position="61"/>
    </location>
</feature>
<evidence type="ECO:0000256" key="8">
    <source>
        <dbReference type="RuleBase" id="RU361236"/>
    </source>
</evidence>
<feature type="disulfide bond" evidence="6">
    <location>
        <begin position="42"/>
        <end position="58"/>
    </location>
</feature>
<comment type="cofactor">
    <cofactor evidence="5">
        <name>Ca(2+)</name>
        <dbReference type="ChEBI" id="CHEBI:29108"/>
    </cofactor>
    <text evidence="5">Binds 1 Ca(2+) ion per subunit.</text>
</comment>
<feature type="disulfide bond" evidence="6">
    <location>
        <begin position="64"/>
        <end position="104"/>
    </location>
</feature>
<name>A0A8C8AZX2_9STRI</name>
<keyword evidence="5 8" id="KW-0106">Calcium</keyword>
<dbReference type="GO" id="GO:0042130">
    <property type="term" value="P:negative regulation of T cell proliferation"/>
    <property type="evidence" value="ECO:0007669"/>
    <property type="project" value="TreeGrafter"/>
</dbReference>
<evidence type="ECO:0000259" key="9">
    <source>
        <dbReference type="SMART" id="SM00085"/>
    </source>
</evidence>
<feature type="disulfide bond" evidence="6">
    <location>
        <begin position="91"/>
        <end position="102"/>
    </location>
</feature>
<dbReference type="GO" id="GO:0050482">
    <property type="term" value="P:arachidonate secretion"/>
    <property type="evidence" value="ECO:0007669"/>
    <property type="project" value="InterPro"/>
</dbReference>
<dbReference type="GO" id="GO:0047498">
    <property type="term" value="F:calcium-dependent phospholipase A2 activity"/>
    <property type="evidence" value="ECO:0007669"/>
    <property type="project" value="TreeGrafter"/>
</dbReference>
<sequence length="219" mass="24520">GLGMLLRSLSPAPGSLWNLHKMITKTTGRNALLHYSSYGCYCGWGGKGQPKDATDRCCQRHDTCYNNLLSYHCNAKTQGYHYGWRRGSPSCRRSSWCAQLSCECDRSLALCLKQNIWTYSKRYLFYPKHRFSALFFLPGPGERKMKVLLTLAVLSACSKCSCSPTHGWEPGCSPTPTRGASPNPCAPHGETLSNTLLSPLVPRASFQHRTCKNPIFWSF</sequence>
<accession>A0A8C8AZX2</accession>
<feature type="binding site" evidence="5">
    <location>
        <position position="62"/>
    </location>
    <ligand>
        <name>Ca(2+)</name>
        <dbReference type="ChEBI" id="CHEBI:29108"/>
    </ligand>
</feature>
<dbReference type="Gene3D" id="1.20.90.10">
    <property type="entry name" value="Phospholipase A2 domain"/>
    <property type="match status" value="1"/>
</dbReference>
<dbReference type="PANTHER" id="PTHR11716:SF9">
    <property type="entry name" value="PHOSPHOLIPASE A2, MEMBRANE ASSOCIATED"/>
    <property type="match status" value="1"/>
</dbReference>
<feature type="binding site" evidence="5">
    <location>
        <position position="43"/>
    </location>
    <ligand>
        <name>Ca(2+)</name>
        <dbReference type="ChEBI" id="CHEBI:29108"/>
    </ligand>
</feature>
<dbReference type="InterPro" id="IPR036444">
    <property type="entry name" value="PLipase_A2_dom_sf"/>
</dbReference>
<dbReference type="InterPro" id="IPR016090">
    <property type="entry name" value="PLA2-like_dom"/>
</dbReference>